<comment type="caution">
    <text evidence="1">The sequence shown here is derived from an EMBL/GenBank/DDBJ whole genome shotgun (WGS) entry which is preliminary data.</text>
</comment>
<organism evidence="1">
    <name type="scientific">mine drainage metagenome</name>
    <dbReference type="NCBI Taxonomy" id="410659"/>
    <lineage>
        <taxon>unclassified sequences</taxon>
        <taxon>metagenomes</taxon>
        <taxon>ecological metagenomes</taxon>
    </lineage>
</organism>
<protein>
    <submittedName>
        <fullName evidence="1">Uncharacterized protein</fullName>
    </submittedName>
</protein>
<dbReference type="AlphaFoldDB" id="A0A1J5PVX8"/>
<accession>A0A1J5PVX8</accession>
<evidence type="ECO:0000313" key="1">
    <source>
        <dbReference type="EMBL" id="OIQ69451.1"/>
    </source>
</evidence>
<reference evidence="1" key="1">
    <citation type="submission" date="2016-10" db="EMBL/GenBank/DDBJ databases">
        <title>Sequence of Gallionella enrichment culture.</title>
        <authorList>
            <person name="Poehlein A."/>
            <person name="Muehling M."/>
            <person name="Daniel R."/>
        </authorList>
    </citation>
    <scope>NUCLEOTIDE SEQUENCE</scope>
</reference>
<name>A0A1J5PVX8_9ZZZZ</name>
<dbReference type="EMBL" id="MLJW01004721">
    <property type="protein sequence ID" value="OIQ69451.1"/>
    <property type="molecule type" value="Genomic_DNA"/>
</dbReference>
<sequence length="187" mass="21369">MRSRQSDGAGFRLAGANSFLRHFNAVITTVPDQMGERVGDFFNQPLVKLCRFSLCHKVNLFPQLAGQIPQHARKTAKHNRHRDHPDRHHRLLQVARIAVQVGQAGQQLLVNRRIKSPAVLCQHGLRNHQLTHQINQLVNLADSNPYRCRLGRSVVDNRLDDIFGRFSDSTFYSRRSRTDGHQSVRLG</sequence>
<gene>
    <name evidence="1" type="ORF">GALL_489480</name>
</gene>
<proteinExistence type="predicted"/>